<reference evidence="2 3" key="1">
    <citation type="submission" date="2019-12" db="EMBL/GenBank/DDBJ databases">
        <title>Deinococcus sp. HMF7620 Genome sequencing and assembly.</title>
        <authorList>
            <person name="Kang H."/>
            <person name="Kim H."/>
            <person name="Joh K."/>
        </authorList>
    </citation>
    <scope>NUCLEOTIDE SEQUENCE [LARGE SCALE GENOMIC DNA]</scope>
    <source>
        <strain evidence="2 3">HMF7620</strain>
    </source>
</reference>
<dbReference type="Proteomes" id="UP000483286">
    <property type="component" value="Unassembled WGS sequence"/>
</dbReference>
<organism evidence="2 3">
    <name type="scientific">Deinococcus arboris</name>
    <dbReference type="NCBI Taxonomy" id="2682977"/>
    <lineage>
        <taxon>Bacteria</taxon>
        <taxon>Thermotogati</taxon>
        <taxon>Deinococcota</taxon>
        <taxon>Deinococci</taxon>
        <taxon>Deinococcales</taxon>
        <taxon>Deinococcaceae</taxon>
        <taxon>Deinococcus</taxon>
    </lineage>
</organism>
<proteinExistence type="predicted"/>
<dbReference type="InterPro" id="IPR054276">
    <property type="entry name" value="DUF7007"/>
</dbReference>
<keyword evidence="3" id="KW-1185">Reference proteome</keyword>
<dbReference type="AlphaFoldDB" id="A0A7C9M3T0"/>
<sequence>MTRTCPTDSLQLCGASPWGTFLEVEAVQPGVTFVVMGRHGGYHLTPAVNVAIPASVRCEDGWHERDVAAALCARFVPFPDADLAYGALVRDSATRTQTSTRRRWKTRRAPYSDRMHASFAQRLCLTFTLTGAGSALGCLLG</sequence>
<accession>A0A7C9M3T0</accession>
<dbReference type="EMBL" id="WQLB01000029">
    <property type="protein sequence ID" value="MVN88482.1"/>
    <property type="molecule type" value="Genomic_DNA"/>
</dbReference>
<comment type="caution">
    <text evidence="2">The sequence shown here is derived from an EMBL/GenBank/DDBJ whole genome shotgun (WGS) entry which is preliminary data.</text>
</comment>
<protein>
    <recommendedName>
        <fullName evidence="1">DUF7007 domain-containing protein</fullName>
    </recommendedName>
</protein>
<evidence type="ECO:0000259" key="1">
    <source>
        <dbReference type="Pfam" id="PF22653"/>
    </source>
</evidence>
<feature type="domain" description="DUF7007" evidence="1">
    <location>
        <begin position="14"/>
        <end position="96"/>
    </location>
</feature>
<dbReference type="RefSeq" id="WP_157460542.1">
    <property type="nucleotide sequence ID" value="NZ_WQLB01000029.1"/>
</dbReference>
<evidence type="ECO:0000313" key="2">
    <source>
        <dbReference type="EMBL" id="MVN88482.1"/>
    </source>
</evidence>
<name>A0A7C9M3T0_9DEIO</name>
<gene>
    <name evidence="2" type="ORF">GO986_17205</name>
</gene>
<evidence type="ECO:0000313" key="3">
    <source>
        <dbReference type="Proteomes" id="UP000483286"/>
    </source>
</evidence>
<dbReference type="Pfam" id="PF22653">
    <property type="entry name" value="DUF7007"/>
    <property type="match status" value="1"/>
</dbReference>